<gene>
    <name evidence="2" type="ORF">OHA91_22910</name>
</gene>
<dbReference type="RefSeq" id="WP_328739908.1">
    <property type="nucleotide sequence ID" value="NZ_CP108036.1"/>
</dbReference>
<dbReference type="EMBL" id="CP108036">
    <property type="protein sequence ID" value="WUN81118.1"/>
    <property type="molecule type" value="Genomic_DNA"/>
</dbReference>
<dbReference type="Gene3D" id="4.10.320.10">
    <property type="entry name" value="E3-binding domain"/>
    <property type="match status" value="1"/>
</dbReference>
<proteinExistence type="predicted"/>
<evidence type="ECO:0000256" key="1">
    <source>
        <dbReference type="SAM" id="Coils"/>
    </source>
</evidence>
<dbReference type="Proteomes" id="UP001432312">
    <property type="component" value="Chromosome"/>
</dbReference>
<evidence type="ECO:0000313" key="2">
    <source>
        <dbReference type="EMBL" id="WUN81118.1"/>
    </source>
</evidence>
<protein>
    <recommendedName>
        <fullName evidence="4">Lsr2 protein</fullName>
    </recommendedName>
</protein>
<dbReference type="InterPro" id="IPR036625">
    <property type="entry name" value="E3-bd_dom_sf"/>
</dbReference>
<organism evidence="2 3">
    <name type="scientific">Streptomyces erythrochromogenes</name>
    <dbReference type="NCBI Taxonomy" id="285574"/>
    <lineage>
        <taxon>Bacteria</taxon>
        <taxon>Bacillati</taxon>
        <taxon>Actinomycetota</taxon>
        <taxon>Actinomycetes</taxon>
        <taxon>Kitasatosporales</taxon>
        <taxon>Streptomycetaceae</taxon>
        <taxon>Streptomyces</taxon>
    </lineage>
</organism>
<evidence type="ECO:0008006" key="4">
    <source>
        <dbReference type="Google" id="ProtNLM"/>
    </source>
</evidence>
<keyword evidence="1" id="KW-0175">Coiled coil</keyword>
<keyword evidence="3" id="KW-1185">Reference proteome</keyword>
<feature type="coiled-coil region" evidence="1">
    <location>
        <begin position="102"/>
        <end position="136"/>
    </location>
</feature>
<reference evidence="2" key="1">
    <citation type="submission" date="2022-10" db="EMBL/GenBank/DDBJ databases">
        <title>The complete genomes of actinobacterial strains from the NBC collection.</title>
        <authorList>
            <person name="Joergensen T.S."/>
            <person name="Alvarez Arevalo M."/>
            <person name="Sterndorff E.B."/>
            <person name="Faurdal D."/>
            <person name="Vuksanovic O."/>
            <person name="Mourched A.-S."/>
            <person name="Charusanti P."/>
            <person name="Shaw S."/>
            <person name="Blin K."/>
            <person name="Weber T."/>
        </authorList>
    </citation>
    <scope>NUCLEOTIDE SEQUENCE</scope>
    <source>
        <strain evidence="2">NBC_00303</strain>
    </source>
</reference>
<evidence type="ECO:0000313" key="3">
    <source>
        <dbReference type="Proteomes" id="UP001432312"/>
    </source>
</evidence>
<dbReference type="GeneID" id="95498949"/>
<name>A0ABZ1QEN5_9ACTN</name>
<accession>A0ABZ1QEN5</accession>
<sequence>MQVTTKTLIAMHRDGLSDQAIADRTGVELAAVERIISAHQNEVAAHRAGTLTPPRPAPVAASAPSATPDVADLLSWAADHPSPSIRTAGVRASTALDVLQNRRRQDAELEAVTSNVKELEARIEKLRARAAELRDGQKTRQVKPRDYVPAEVRAWAREEGIPCPVAGVVPASVVAAWRASHATS</sequence>